<gene>
    <name evidence="3" type="ORF">FGG08_007242</name>
</gene>
<name>A0A9P8KZK6_9PEZI</name>
<dbReference type="Proteomes" id="UP000698800">
    <property type="component" value="Unassembled WGS sequence"/>
</dbReference>
<feature type="compositionally biased region" description="Polar residues" evidence="1">
    <location>
        <begin position="376"/>
        <end position="389"/>
    </location>
</feature>
<feature type="compositionally biased region" description="Low complexity" evidence="1">
    <location>
        <begin position="431"/>
        <end position="440"/>
    </location>
</feature>
<organism evidence="3 4">
    <name type="scientific">Glutinoglossum americanum</name>
    <dbReference type="NCBI Taxonomy" id="1670608"/>
    <lineage>
        <taxon>Eukaryota</taxon>
        <taxon>Fungi</taxon>
        <taxon>Dikarya</taxon>
        <taxon>Ascomycota</taxon>
        <taxon>Pezizomycotina</taxon>
        <taxon>Geoglossomycetes</taxon>
        <taxon>Geoglossales</taxon>
        <taxon>Geoglossaceae</taxon>
        <taxon>Glutinoglossum</taxon>
    </lineage>
</organism>
<feature type="region of interest" description="Disordered" evidence="1">
    <location>
        <begin position="420"/>
        <end position="475"/>
    </location>
</feature>
<evidence type="ECO:0000313" key="4">
    <source>
        <dbReference type="Proteomes" id="UP000698800"/>
    </source>
</evidence>
<feature type="transmembrane region" description="Helical" evidence="2">
    <location>
        <begin position="236"/>
        <end position="257"/>
    </location>
</feature>
<accession>A0A9P8KZK6</accession>
<feature type="region of interest" description="Disordered" evidence="1">
    <location>
        <begin position="365"/>
        <end position="399"/>
    </location>
</feature>
<proteinExistence type="predicted"/>
<dbReference type="AlphaFoldDB" id="A0A9P8KZK6"/>
<feature type="transmembrane region" description="Helical" evidence="2">
    <location>
        <begin position="89"/>
        <end position="115"/>
    </location>
</feature>
<dbReference type="OrthoDB" id="5368516at2759"/>
<feature type="transmembrane region" description="Helical" evidence="2">
    <location>
        <begin position="45"/>
        <end position="68"/>
    </location>
</feature>
<feature type="transmembrane region" description="Helical" evidence="2">
    <location>
        <begin position="195"/>
        <end position="216"/>
    </location>
</feature>
<feature type="transmembrane region" description="Helical" evidence="2">
    <location>
        <begin position="277"/>
        <end position="295"/>
    </location>
</feature>
<comment type="caution">
    <text evidence="3">The sequence shown here is derived from an EMBL/GenBank/DDBJ whole genome shotgun (WGS) entry which is preliminary data.</text>
</comment>
<feature type="compositionally biased region" description="Pro residues" evidence="1">
    <location>
        <begin position="447"/>
        <end position="458"/>
    </location>
</feature>
<evidence type="ECO:0000256" key="1">
    <source>
        <dbReference type="SAM" id="MobiDB-lite"/>
    </source>
</evidence>
<evidence type="ECO:0000313" key="3">
    <source>
        <dbReference type="EMBL" id="KAH0534164.1"/>
    </source>
</evidence>
<keyword evidence="4" id="KW-1185">Reference proteome</keyword>
<feature type="transmembrane region" description="Helical" evidence="2">
    <location>
        <begin position="307"/>
        <end position="328"/>
    </location>
</feature>
<feature type="transmembrane region" description="Helical" evidence="2">
    <location>
        <begin position="156"/>
        <end position="174"/>
    </location>
</feature>
<keyword evidence="2" id="KW-0812">Transmembrane</keyword>
<reference evidence="3" key="1">
    <citation type="submission" date="2021-03" db="EMBL/GenBank/DDBJ databases">
        <title>Comparative genomics and phylogenomic investigation of the class Geoglossomycetes provide insights into ecological specialization and systematics.</title>
        <authorList>
            <person name="Melie T."/>
            <person name="Pirro S."/>
            <person name="Miller A.N."/>
            <person name="Quandt A."/>
        </authorList>
    </citation>
    <scope>NUCLEOTIDE SEQUENCE</scope>
    <source>
        <strain evidence="3">GBOQ0MN5Z8</strain>
    </source>
</reference>
<protein>
    <submittedName>
        <fullName evidence="3">Uncharacterized protein</fullName>
    </submittedName>
</protein>
<sequence length="592" mass="64386">MPVSPPTIVVRSPQATPEITAANTAGSNVSSHAYQMLLFNSTQSLATSTVVLTIFNTIAAFLTMTIIIHDCWRAFRAKNQGFEKRKLYFLTNIHPAETFPLIVSVAVIIQGFIFAGVESMGLSKFRVSGCTKISEVVWTGMLPETAVMSSMKGRTLTAFTTAIWLVPITIKVFAAETAIRALRNPRFPPRGRKTIPACLAAILILIVVMWAPSRIYPAEDRCIASLMFYIRSKGKAGVVSILCIAGVIIISLVITLVQLSRNVQIRKDERIAASRMVYYLAITVAILGFAIPYFAERARHKNSNLANMMATVSLNLWGLTNSFLHLFLRANAKSTAIKPSAASWSRQNRQAIFRPSELTLARTSTEISMVRESKSQESGQSETEKSNLPTFPPPLKSPSGMGAYAPFRNAWSARNLISRKPTTPEAIAKQPTPSRPRTPSYSIFPKASPPPPPMPPLPQLRQSTTTPDAPADVNYHDTSATTGIAITYDDLTPPPRTAHSRGSSASSATVQIGLRISNAIAMGLNSTLSTTIFPEPAPIPAPLRVPGAQKMLPPTPRGEKRSLLRLPEAAVMTKSVGVREQARASRPGGMWI</sequence>
<evidence type="ECO:0000256" key="2">
    <source>
        <dbReference type="SAM" id="Phobius"/>
    </source>
</evidence>
<keyword evidence="2" id="KW-0472">Membrane</keyword>
<dbReference type="EMBL" id="JAGHQL010000265">
    <property type="protein sequence ID" value="KAH0534164.1"/>
    <property type="molecule type" value="Genomic_DNA"/>
</dbReference>
<keyword evidence="2" id="KW-1133">Transmembrane helix</keyword>